<name>A0ABS2QUR0_9BACI</name>
<reference evidence="1 2" key="1">
    <citation type="submission" date="2021-01" db="EMBL/GenBank/DDBJ databases">
        <title>Genomic Encyclopedia of Type Strains, Phase IV (KMG-IV): sequencing the most valuable type-strain genomes for metagenomic binning, comparative biology and taxonomic classification.</title>
        <authorList>
            <person name="Goeker M."/>
        </authorList>
    </citation>
    <scope>NUCLEOTIDE SEQUENCE [LARGE SCALE GENOMIC DNA]</scope>
    <source>
        <strain evidence="1 2">DSM 104297</strain>
    </source>
</reference>
<dbReference type="Proteomes" id="UP000809829">
    <property type="component" value="Unassembled WGS sequence"/>
</dbReference>
<comment type="caution">
    <text evidence="1">The sequence shown here is derived from an EMBL/GenBank/DDBJ whole genome shotgun (WGS) entry which is preliminary data.</text>
</comment>
<keyword evidence="2" id="KW-1185">Reference proteome</keyword>
<gene>
    <name evidence="1" type="ORF">JOC83_001780</name>
</gene>
<evidence type="ECO:0000313" key="2">
    <source>
        <dbReference type="Proteomes" id="UP000809829"/>
    </source>
</evidence>
<protein>
    <submittedName>
        <fullName evidence="1">Uncharacterized protein</fullName>
    </submittedName>
</protein>
<dbReference type="EMBL" id="JAFBFC010000003">
    <property type="protein sequence ID" value="MBM7702933.1"/>
    <property type="molecule type" value="Genomic_DNA"/>
</dbReference>
<proteinExistence type="predicted"/>
<sequence>MKKAMIVFVLTIAVPLSAFFVYFGSALSQEAHTPNILQSIFTLHVSNGDFKQVHSDESRYQYVSRYEPKTDYELIKRFMSEKGWAFKEQMGAGLFFEKNSVRTVITTKLYTGRYMLWNVEKDVVEGS</sequence>
<organism evidence="1 2">
    <name type="scientific">Priestia iocasae</name>
    <dbReference type="NCBI Taxonomy" id="2291674"/>
    <lineage>
        <taxon>Bacteria</taxon>
        <taxon>Bacillati</taxon>
        <taxon>Bacillota</taxon>
        <taxon>Bacilli</taxon>
        <taxon>Bacillales</taxon>
        <taxon>Bacillaceae</taxon>
        <taxon>Priestia</taxon>
    </lineage>
</organism>
<evidence type="ECO:0000313" key="1">
    <source>
        <dbReference type="EMBL" id="MBM7702933.1"/>
    </source>
</evidence>
<dbReference type="RefSeq" id="WP_205186344.1">
    <property type="nucleotide sequence ID" value="NZ_JAFBFC010000003.1"/>
</dbReference>
<accession>A0ABS2QUR0</accession>